<dbReference type="InterPro" id="IPR029787">
    <property type="entry name" value="Nucleotide_cyclase"/>
</dbReference>
<evidence type="ECO:0000259" key="2">
    <source>
        <dbReference type="PROSITE" id="PS50112"/>
    </source>
</evidence>
<dbReference type="InterPro" id="IPR043128">
    <property type="entry name" value="Rev_trsase/Diguanyl_cyclase"/>
</dbReference>
<dbReference type="PANTHER" id="PTHR44757:SF10">
    <property type="entry name" value="MEMBRANE PROTEIN"/>
    <property type="match status" value="1"/>
</dbReference>
<dbReference type="InterPro" id="IPR035919">
    <property type="entry name" value="EAL_sf"/>
</dbReference>
<dbReference type="KEGG" id="plal:FXN65_14750"/>
<dbReference type="Gene3D" id="3.30.450.20">
    <property type="entry name" value="PAS domain"/>
    <property type="match status" value="1"/>
</dbReference>
<evidence type="ECO:0000313" key="6">
    <source>
        <dbReference type="Proteomes" id="UP000327179"/>
    </source>
</evidence>
<feature type="transmembrane region" description="Helical" evidence="1">
    <location>
        <begin position="262"/>
        <end position="285"/>
    </location>
</feature>
<accession>A0A5J6QL06</accession>
<dbReference type="AlphaFoldDB" id="A0A5J6QL06"/>
<dbReference type="SUPFAM" id="SSF55073">
    <property type="entry name" value="Nucleotide cyclase"/>
    <property type="match status" value="1"/>
</dbReference>
<reference evidence="5 6" key="1">
    <citation type="submission" date="2019-08" db="EMBL/GenBank/DDBJ databases">
        <title>Whole-genome Sequencing of e-waste polymer degrading bacterium Pseudomonas sp. strain PE08.</title>
        <authorList>
            <person name="Kirdat K."/>
            <person name="Debbarma P."/>
            <person name="Narawade N."/>
            <person name="Suyal D."/>
            <person name="Thorat V."/>
            <person name="Shouche Y."/>
            <person name="Goel R."/>
            <person name="Yadav A."/>
        </authorList>
    </citation>
    <scope>NUCLEOTIDE SEQUENCE [LARGE SCALE GENOMIC DNA]</scope>
    <source>
        <strain evidence="5 6">PE08</strain>
    </source>
</reference>
<dbReference type="SUPFAM" id="SSF141868">
    <property type="entry name" value="EAL domain-like"/>
    <property type="match status" value="1"/>
</dbReference>
<organism evidence="5 6">
    <name type="scientific">Metapseudomonas lalkuanensis</name>
    <dbReference type="NCBI Taxonomy" id="2604832"/>
    <lineage>
        <taxon>Bacteria</taxon>
        <taxon>Pseudomonadati</taxon>
        <taxon>Pseudomonadota</taxon>
        <taxon>Gammaproteobacteria</taxon>
        <taxon>Pseudomonadales</taxon>
        <taxon>Pseudomonadaceae</taxon>
        <taxon>Metapseudomonas</taxon>
    </lineage>
</organism>
<dbReference type="CDD" id="cd01949">
    <property type="entry name" value="GGDEF"/>
    <property type="match status" value="1"/>
</dbReference>
<sequence>MTSSNVERQSRIRTGSSIWFTRKTLVRMASLLVLAFVLMATFLIRISFSQNEQALAQSRFFAEKAVKARQENLLRSIGDYAFWGDAYQNLHARVDIGWAYTRRNLGPSLFEDFGYEGVFVIAPDNRTVYAVIDGQLESTSARSWLQGDVSALVERARLLAVEPSPAMDTFQVSGQPVLVVAAAFTQGGDPTVPAVPGPPSVLLFADRLTPEKLDALGKDYALPQLRSPRDAQDAEEQPRLMLTSRQETPVLLRWTPLRPGDALLMVLLPLLGVAGLIVTGLGWLVTRQGLTSARRLDESYSRLQASEARFQDIAEATSDWLWETDIELRLTFLSSRFEAVTGHNPDTWIGRPLSRLLQADTELHADWFARPTEVSTPNAPLQCRYLSAKGKYCLCNVMVRVITGPSGTTGYRGTACDTTALTESQLRVQHLQHFDELTSLPNRSHLFEVLEQRLGSPRPERELLVLITINLARFKQLNDHLGRTGGDQILVQFAQRLEEFFSAEVQIFRYTSDEFVVLLDTGYSSRAQVNELCKQLVRYVERPLLIANEEFRLGIQIGIAVAPEDAVTARELLRCSEIALHQARNLELGNWCFFSRELELRMVSERQMELELRHAIANDELRLYFQPRHRARDLELGGMEALVRWQHPRLGLIGPGDFIQLAERSGQIVALGTWVLEEACSQARHFGAPLFVSVNLSAEQFRRPGLVAQVRSVLEEAGLPAGRLELEITESMMLDDAQGALETLKGLSELGVRLSMDDFGTGYSSLSYLGRYPFNTLKIDRSFVAQLKEGSNLAVVRAIIQLGHALSMTVTAEGVETAEQLELLRSLGCDELQGFYLGHPRPIENLHELGLRASK</sequence>
<dbReference type="SMART" id="SM00267">
    <property type="entry name" value="GGDEF"/>
    <property type="match status" value="1"/>
</dbReference>
<feature type="domain" description="PAS" evidence="2">
    <location>
        <begin position="306"/>
        <end position="351"/>
    </location>
</feature>
<dbReference type="Pfam" id="PF00990">
    <property type="entry name" value="GGDEF"/>
    <property type="match status" value="1"/>
</dbReference>
<evidence type="ECO:0000256" key="1">
    <source>
        <dbReference type="SAM" id="Phobius"/>
    </source>
</evidence>
<feature type="domain" description="GGDEF" evidence="4">
    <location>
        <begin position="462"/>
        <end position="596"/>
    </location>
</feature>
<evidence type="ECO:0000259" key="3">
    <source>
        <dbReference type="PROSITE" id="PS50883"/>
    </source>
</evidence>
<dbReference type="SMART" id="SM00052">
    <property type="entry name" value="EAL"/>
    <property type="match status" value="1"/>
</dbReference>
<dbReference type="InterPro" id="IPR001633">
    <property type="entry name" value="EAL_dom"/>
</dbReference>
<keyword evidence="6" id="KW-1185">Reference proteome</keyword>
<dbReference type="PROSITE" id="PS50887">
    <property type="entry name" value="GGDEF"/>
    <property type="match status" value="1"/>
</dbReference>
<gene>
    <name evidence="5" type="ORF">FXN65_14750</name>
</gene>
<proteinExistence type="predicted"/>
<dbReference type="SMART" id="SM00091">
    <property type="entry name" value="PAS"/>
    <property type="match status" value="1"/>
</dbReference>
<evidence type="ECO:0000313" key="5">
    <source>
        <dbReference type="EMBL" id="QEY63250.1"/>
    </source>
</evidence>
<evidence type="ECO:0000259" key="4">
    <source>
        <dbReference type="PROSITE" id="PS50887"/>
    </source>
</evidence>
<name>A0A5J6QL06_9GAMM</name>
<dbReference type="InterPro" id="IPR035965">
    <property type="entry name" value="PAS-like_dom_sf"/>
</dbReference>
<dbReference type="Gene3D" id="3.20.20.450">
    <property type="entry name" value="EAL domain"/>
    <property type="match status" value="1"/>
</dbReference>
<dbReference type="InterPro" id="IPR000014">
    <property type="entry name" value="PAS"/>
</dbReference>
<keyword evidence="1" id="KW-0472">Membrane</keyword>
<dbReference type="SUPFAM" id="SSF55785">
    <property type="entry name" value="PYP-like sensor domain (PAS domain)"/>
    <property type="match status" value="1"/>
</dbReference>
<dbReference type="InterPro" id="IPR052155">
    <property type="entry name" value="Biofilm_reg_signaling"/>
</dbReference>
<dbReference type="NCBIfam" id="TIGR00254">
    <property type="entry name" value="GGDEF"/>
    <property type="match status" value="1"/>
</dbReference>
<dbReference type="Gene3D" id="3.30.70.270">
    <property type="match status" value="1"/>
</dbReference>
<dbReference type="NCBIfam" id="TIGR00229">
    <property type="entry name" value="sensory_box"/>
    <property type="match status" value="1"/>
</dbReference>
<dbReference type="InterPro" id="IPR007892">
    <property type="entry name" value="CHASE4"/>
</dbReference>
<dbReference type="Pfam" id="PF00563">
    <property type="entry name" value="EAL"/>
    <property type="match status" value="1"/>
</dbReference>
<protein>
    <submittedName>
        <fullName evidence="5">EAL domain-containing protein</fullName>
    </submittedName>
</protein>
<dbReference type="RefSeq" id="WP_151133899.1">
    <property type="nucleotide sequence ID" value="NZ_CP043311.1"/>
</dbReference>
<dbReference type="Proteomes" id="UP000327179">
    <property type="component" value="Chromosome"/>
</dbReference>
<dbReference type="Pfam" id="PF05228">
    <property type="entry name" value="CHASE4"/>
    <property type="match status" value="1"/>
</dbReference>
<dbReference type="InterPro" id="IPR000160">
    <property type="entry name" value="GGDEF_dom"/>
</dbReference>
<dbReference type="PANTHER" id="PTHR44757">
    <property type="entry name" value="DIGUANYLATE CYCLASE DGCP"/>
    <property type="match status" value="1"/>
</dbReference>
<feature type="transmembrane region" description="Helical" evidence="1">
    <location>
        <begin position="25"/>
        <end position="44"/>
    </location>
</feature>
<dbReference type="PROSITE" id="PS50883">
    <property type="entry name" value="EAL"/>
    <property type="match status" value="1"/>
</dbReference>
<dbReference type="CDD" id="cd01948">
    <property type="entry name" value="EAL"/>
    <property type="match status" value="1"/>
</dbReference>
<keyword evidence="1" id="KW-1133">Transmembrane helix</keyword>
<dbReference type="EMBL" id="CP043311">
    <property type="protein sequence ID" value="QEY63250.1"/>
    <property type="molecule type" value="Genomic_DNA"/>
</dbReference>
<feature type="domain" description="EAL" evidence="3">
    <location>
        <begin position="605"/>
        <end position="854"/>
    </location>
</feature>
<keyword evidence="1" id="KW-0812">Transmembrane</keyword>
<dbReference type="PROSITE" id="PS50112">
    <property type="entry name" value="PAS"/>
    <property type="match status" value="1"/>
</dbReference>